<comment type="similarity">
    <text evidence="1">Belongs to the SRR1 family.</text>
</comment>
<dbReference type="EMBL" id="JAEUBD010000763">
    <property type="protein sequence ID" value="KAH3672472.1"/>
    <property type="molecule type" value="Genomic_DNA"/>
</dbReference>
<reference evidence="3" key="1">
    <citation type="journal article" date="2021" name="Open Biol.">
        <title>Shared evolutionary footprints suggest mitochondrial oxidative damage underlies multiple complex I losses in fungi.</title>
        <authorList>
            <person name="Schikora-Tamarit M.A."/>
            <person name="Marcet-Houben M."/>
            <person name="Nosek J."/>
            <person name="Gabaldon T."/>
        </authorList>
    </citation>
    <scope>NUCLEOTIDE SEQUENCE</scope>
    <source>
        <strain evidence="3">NCAIM Y.01608</strain>
    </source>
</reference>
<dbReference type="PANTHER" id="PTHR28626">
    <property type="entry name" value="SRR1-LIKE PROTEIN"/>
    <property type="match status" value="1"/>
</dbReference>
<dbReference type="Proteomes" id="UP000788993">
    <property type="component" value="Unassembled WGS sequence"/>
</dbReference>
<comment type="caution">
    <text evidence="3">The sequence shown here is derived from an EMBL/GenBank/DDBJ whole genome shotgun (WGS) entry which is preliminary data.</text>
</comment>
<organism evidence="3 4">
    <name type="scientific">Ogataea polymorpha</name>
    <dbReference type="NCBI Taxonomy" id="460523"/>
    <lineage>
        <taxon>Eukaryota</taxon>
        <taxon>Fungi</taxon>
        <taxon>Dikarya</taxon>
        <taxon>Ascomycota</taxon>
        <taxon>Saccharomycotina</taxon>
        <taxon>Pichiomycetes</taxon>
        <taxon>Pichiales</taxon>
        <taxon>Pichiaceae</taxon>
        <taxon>Ogataea</taxon>
    </lineage>
</organism>
<dbReference type="PANTHER" id="PTHR28626:SF3">
    <property type="entry name" value="SRR1-LIKE PROTEIN"/>
    <property type="match status" value="1"/>
</dbReference>
<evidence type="ECO:0000256" key="1">
    <source>
        <dbReference type="ARBA" id="ARBA00009856"/>
    </source>
</evidence>
<evidence type="ECO:0000313" key="4">
    <source>
        <dbReference type="Proteomes" id="UP000788993"/>
    </source>
</evidence>
<dbReference type="GO" id="GO:0005634">
    <property type="term" value="C:nucleus"/>
    <property type="evidence" value="ECO:0007669"/>
    <property type="project" value="TreeGrafter"/>
</dbReference>
<dbReference type="Pfam" id="PF07985">
    <property type="entry name" value="SRR1"/>
    <property type="match status" value="1"/>
</dbReference>
<accession>A0A9P8PIK5</accession>
<keyword evidence="4" id="KW-1185">Reference proteome</keyword>
<dbReference type="InterPro" id="IPR040044">
    <property type="entry name" value="SRR1L"/>
</dbReference>
<dbReference type="GO" id="GO:0005737">
    <property type="term" value="C:cytoplasm"/>
    <property type="evidence" value="ECO:0007669"/>
    <property type="project" value="TreeGrafter"/>
</dbReference>
<evidence type="ECO:0000259" key="2">
    <source>
        <dbReference type="Pfam" id="PF07985"/>
    </source>
</evidence>
<evidence type="ECO:0000313" key="3">
    <source>
        <dbReference type="EMBL" id="KAH3672472.1"/>
    </source>
</evidence>
<dbReference type="InterPro" id="IPR012942">
    <property type="entry name" value="SRR1-like"/>
</dbReference>
<protein>
    <recommendedName>
        <fullName evidence="2">SRR1-like domain-containing protein</fullName>
    </recommendedName>
</protein>
<reference evidence="3" key="2">
    <citation type="submission" date="2021-01" db="EMBL/GenBank/DDBJ databases">
        <authorList>
            <person name="Schikora-Tamarit M.A."/>
        </authorList>
    </citation>
    <scope>NUCLEOTIDE SEQUENCE</scope>
    <source>
        <strain evidence="3">NCAIM Y.01608</strain>
    </source>
</reference>
<name>A0A9P8PIK5_9ASCO</name>
<proteinExistence type="inferred from homology"/>
<feature type="domain" description="SRR1-like" evidence="2">
    <location>
        <begin position="49"/>
        <end position="240"/>
    </location>
</feature>
<dbReference type="AlphaFoldDB" id="A0A9P8PIK5"/>
<sequence>MIPNAEFTIVSRTNRPITRDRAFERAKIRLRQRSELIRSSELFMDIVKTLESWKPTSTGSWSKVRCLALGSPIEEEQANFQLALLCEISRHLNVDTVSLYDPAFTKDDKRFLSSECSFQIETSFESQNMDCVLFFVPHAPIDLLESLFSIKPNYILTNDVSIYTNKFSDKEYFDKYPFCATVCNSIETKVDDGFTVVKRRNKHTITRNEIPPPKIAVLSHKINPYSTRPWAHSFSDLCLYAFKS</sequence>
<gene>
    <name evidence="3" type="ORF">OGATHE_002313</name>
</gene>